<protein>
    <submittedName>
        <fullName evidence="1">Uncharacterized protein</fullName>
    </submittedName>
</protein>
<comment type="caution">
    <text evidence="1">The sequence shown here is derived from an EMBL/GenBank/DDBJ whole genome shotgun (WGS) entry which is preliminary data.</text>
</comment>
<proteinExistence type="predicted"/>
<dbReference type="Proteomes" id="UP001234178">
    <property type="component" value="Unassembled WGS sequence"/>
</dbReference>
<dbReference type="EMBL" id="JAOYFB010000002">
    <property type="protein sequence ID" value="KAK4006598.1"/>
    <property type="molecule type" value="Genomic_DNA"/>
</dbReference>
<sequence length="60" mass="7266">MDIKPSEIYYYYPTPYTPHPKIVIVLRGMEDDLPYGRQMRVYHKDFIINKYSNVLNENIL</sequence>
<evidence type="ECO:0000313" key="1">
    <source>
        <dbReference type="EMBL" id="KAK4006598.1"/>
    </source>
</evidence>
<keyword evidence="2" id="KW-1185">Reference proteome</keyword>
<gene>
    <name evidence="1" type="ORF">OUZ56_011755</name>
</gene>
<evidence type="ECO:0000313" key="2">
    <source>
        <dbReference type="Proteomes" id="UP001234178"/>
    </source>
</evidence>
<accession>A0ABQ9Z131</accession>
<name>A0ABQ9Z131_9CRUS</name>
<reference evidence="1 2" key="1">
    <citation type="journal article" date="2023" name="Nucleic Acids Res.">
        <title>The hologenome of Daphnia magna reveals possible DNA methylation and microbiome-mediated evolution of the host genome.</title>
        <authorList>
            <person name="Chaturvedi A."/>
            <person name="Li X."/>
            <person name="Dhandapani V."/>
            <person name="Marshall H."/>
            <person name="Kissane S."/>
            <person name="Cuenca-Cambronero M."/>
            <person name="Asole G."/>
            <person name="Calvet F."/>
            <person name="Ruiz-Romero M."/>
            <person name="Marangio P."/>
            <person name="Guigo R."/>
            <person name="Rago D."/>
            <person name="Mirbahai L."/>
            <person name="Eastwood N."/>
            <person name="Colbourne J.K."/>
            <person name="Zhou J."/>
            <person name="Mallon E."/>
            <person name="Orsini L."/>
        </authorList>
    </citation>
    <scope>NUCLEOTIDE SEQUENCE [LARGE SCALE GENOMIC DNA]</scope>
    <source>
        <strain evidence="1">LRV0_1</strain>
    </source>
</reference>
<organism evidence="1 2">
    <name type="scientific">Daphnia magna</name>
    <dbReference type="NCBI Taxonomy" id="35525"/>
    <lineage>
        <taxon>Eukaryota</taxon>
        <taxon>Metazoa</taxon>
        <taxon>Ecdysozoa</taxon>
        <taxon>Arthropoda</taxon>
        <taxon>Crustacea</taxon>
        <taxon>Branchiopoda</taxon>
        <taxon>Diplostraca</taxon>
        <taxon>Cladocera</taxon>
        <taxon>Anomopoda</taxon>
        <taxon>Daphniidae</taxon>
        <taxon>Daphnia</taxon>
    </lineage>
</organism>